<sequence>MPLARSNLPVLPRELKATSSEQVASLWSNYGYIYRLHLSSEPHTLIFKSIHPPAVAHPDESHLRRLLSYDVERWFYRHLTSRLPETVKVAKDYPLQSDAEHSLLLEDLSIEFPYPASGSLDRDATTCVLHWLSGFHGTFFRTHSREGAVRLPLVPPPMQWKSGESAGVWERGTYWYLDTRREELEQTNEDDYSWLMPWVEKVRLVNDAVNHEVEAYGTLMHGDVKGANIVFNRDPYPRRGGKASSSATELALCCALYDFQYVGLGLSTLDLVYFLGTSVEPKLLRSLADEREILQEYFDRFQEVAAREPADGSEYTFDKFWAHWELSIVDWCRFMAGWGFWGNDRWVERRAKGIVESWDTSDFPFLGPQALGS</sequence>
<dbReference type="GeneID" id="18908577"/>
<evidence type="ECO:0000313" key="2">
    <source>
        <dbReference type="Proteomes" id="UP000008370"/>
    </source>
</evidence>
<accession>K5W783</accession>
<dbReference type="InterPro" id="IPR011009">
    <property type="entry name" value="Kinase-like_dom_sf"/>
</dbReference>
<evidence type="ECO:0000313" key="1">
    <source>
        <dbReference type="EMBL" id="EKM55030.1"/>
    </source>
</evidence>
<gene>
    <name evidence="1" type="ORF">PHACADRAFT_142873</name>
</gene>
<dbReference type="Proteomes" id="UP000008370">
    <property type="component" value="Unassembled WGS sequence"/>
</dbReference>
<dbReference type="AlphaFoldDB" id="K5W783"/>
<dbReference type="RefSeq" id="XP_007395377.1">
    <property type="nucleotide sequence ID" value="XM_007395315.1"/>
</dbReference>
<dbReference type="EMBL" id="JH930472">
    <property type="protein sequence ID" value="EKM55030.1"/>
    <property type="molecule type" value="Genomic_DNA"/>
</dbReference>
<dbReference type="Pfam" id="PF02958">
    <property type="entry name" value="EcKL"/>
    <property type="match status" value="1"/>
</dbReference>
<dbReference type="SUPFAM" id="SSF56112">
    <property type="entry name" value="Protein kinase-like (PK-like)"/>
    <property type="match status" value="1"/>
</dbReference>
<dbReference type="HOGENOM" id="CLU_049945_0_0_1"/>
<dbReference type="Gene3D" id="3.90.1200.10">
    <property type="match status" value="1"/>
</dbReference>
<proteinExistence type="predicted"/>
<reference evidence="1 2" key="1">
    <citation type="journal article" date="2012" name="BMC Genomics">
        <title>Comparative genomics of the white-rot fungi, Phanerochaete carnosa and P. chrysosporium, to elucidate the genetic basis of the distinct wood types they colonize.</title>
        <authorList>
            <person name="Suzuki H."/>
            <person name="MacDonald J."/>
            <person name="Syed K."/>
            <person name="Salamov A."/>
            <person name="Hori C."/>
            <person name="Aerts A."/>
            <person name="Henrissat B."/>
            <person name="Wiebenga A."/>
            <person name="vanKuyk P.A."/>
            <person name="Barry K."/>
            <person name="Lindquist E."/>
            <person name="LaButti K."/>
            <person name="Lapidus A."/>
            <person name="Lucas S."/>
            <person name="Coutinho P."/>
            <person name="Gong Y."/>
            <person name="Samejima M."/>
            <person name="Mahadevan R."/>
            <person name="Abou-Zaid M."/>
            <person name="de Vries R.P."/>
            <person name="Igarashi K."/>
            <person name="Yadav J.S."/>
            <person name="Grigoriev I.V."/>
            <person name="Master E.R."/>
        </authorList>
    </citation>
    <scope>NUCLEOTIDE SEQUENCE [LARGE SCALE GENOMIC DNA]</scope>
    <source>
        <strain evidence="1 2">HHB-10118-sp</strain>
    </source>
</reference>
<dbReference type="OrthoDB" id="411145at2759"/>
<dbReference type="KEGG" id="pco:PHACADRAFT_142873"/>
<dbReference type="PANTHER" id="PTHR11012:SF30">
    <property type="entry name" value="PROTEIN KINASE-LIKE DOMAIN-CONTAINING"/>
    <property type="match status" value="1"/>
</dbReference>
<dbReference type="PANTHER" id="PTHR11012">
    <property type="entry name" value="PROTEIN KINASE-LIKE DOMAIN-CONTAINING"/>
    <property type="match status" value="1"/>
</dbReference>
<dbReference type="InterPro" id="IPR004119">
    <property type="entry name" value="EcKL"/>
</dbReference>
<protein>
    <recommendedName>
        <fullName evidence="3">Aminoglycoside phosphotransferase domain-containing protein</fullName>
    </recommendedName>
</protein>
<evidence type="ECO:0008006" key="3">
    <source>
        <dbReference type="Google" id="ProtNLM"/>
    </source>
</evidence>
<organism evidence="1 2">
    <name type="scientific">Phanerochaete carnosa (strain HHB-10118-sp)</name>
    <name type="common">White-rot fungus</name>
    <name type="synonym">Peniophora carnosa</name>
    <dbReference type="NCBI Taxonomy" id="650164"/>
    <lineage>
        <taxon>Eukaryota</taxon>
        <taxon>Fungi</taxon>
        <taxon>Dikarya</taxon>
        <taxon>Basidiomycota</taxon>
        <taxon>Agaricomycotina</taxon>
        <taxon>Agaricomycetes</taxon>
        <taxon>Polyporales</taxon>
        <taxon>Phanerochaetaceae</taxon>
        <taxon>Phanerochaete</taxon>
    </lineage>
</organism>
<keyword evidence="2" id="KW-1185">Reference proteome</keyword>
<name>K5W783_PHACS</name>
<dbReference type="InParanoid" id="K5W783"/>